<evidence type="ECO:0000256" key="3">
    <source>
        <dbReference type="ARBA" id="ARBA00023242"/>
    </source>
</evidence>
<evidence type="ECO:0000256" key="5">
    <source>
        <dbReference type="SAM" id="MobiDB-lite"/>
    </source>
</evidence>
<feature type="compositionally biased region" description="Polar residues" evidence="5">
    <location>
        <begin position="497"/>
        <end position="526"/>
    </location>
</feature>
<dbReference type="PROSITE" id="PS50039">
    <property type="entry name" value="FORK_HEAD_3"/>
    <property type="match status" value="1"/>
</dbReference>
<feature type="compositionally biased region" description="Polar residues" evidence="5">
    <location>
        <begin position="816"/>
        <end position="834"/>
    </location>
</feature>
<evidence type="ECO:0000256" key="1">
    <source>
        <dbReference type="ARBA" id="ARBA00004123"/>
    </source>
</evidence>
<feature type="compositionally biased region" description="Polar residues" evidence="5">
    <location>
        <begin position="580"/>
        <end position="612"/>
    </location>
</feature>
<proteinExistence type="predicted"/>
<dbReference type="PROSITE" id="PS00657">
    <property type="entry name" value="FORK_HEAD_1"/>
    <property type="match status" value="1"/>
</dbReference>
<dbReference type="AlphaFoldDB" id="A0AAV5RJT1"/>
<dbReference type="InterPro" id="IPR036390">
    <property type="entry name" value="WH_DNA-bd_sf"/>
</dbReference>
<evidence type="ECO:0000259" key="6">
    <source>
        <dbReference type="PROSITE" id="PS50039"/>
    </source>
</evidence>
<comment type="subcellular location">
    <subcellularLocation>
        <location evidence="1 4">Nucleus</location>
    </subcellularLocation>
</comment>
<feature type="region of interest" description="Disordered" evidence="5">
    <location>
        <begin position="490"/>
        <end position="526"/>
    </location>
</feature>
<dbReference type="InterPro" id="IPR047208">
    <property type="entry name" value="FOXG1"/>
</dbReference>
<feature type="compositionally biased region" description="Polar residues" evidence="5">
    <location>
        <begin position="860"/>
        <end position="870"/>
    </location>
</feature>
<feature type="compositionally biased region" description="Low complexity" evidence="5">
    <location>
        <begin position="541"/>
        <end position="563"/>
    </location>
</feature>
<feature type="region of interest" description="Disordered" evidence="5">
    <location>
        <begin position="736"/>
        <end position="928"/>
    </location>
</feature>
<evidence type="ECO:0000313" key="8">
    <source>
        <dbReference type="Proteomes" id="UP001362899"/>
    </source>
</evidence>
<feature type="region of interest" description="Disordered" evidence="5">
    <location>
        <begin position="538"/>
        <end position="612"/>
    </location>
</feature>
<evidence type="ECO:0000256" key="2">
    <source>
        <dbReference type="ARBA" id="ARBA00023125"/>
    </source>
</evidence>
<protein>
    <submittedName>
        <fullName evidence="7">Hcm1 protein</fullName>
    </submittedName>
</protein>
<dbReference type="GO" id="GO:0000978">
    <property type="term" value="F:RNA polymerase II cis-regulatory region sequence-specific DNA binding"/>
    <property type="evidence" value="ECO:0007669"/>
    <property type="project" value="UniProtKB-ARBA"/>
</dbReference>
<feature type="compositionally biased region" description="Basic and acidic residues" evidence="5">
    <location>
        <begin position="999"/>
        <end position="1035"/>
    </location>
</feature>
<feature type="compositionally biased region" description="Polar residues" evidence="5">
    <location>
        <begin position="39"/>
        <end position="69"/>
    </location>
</feature>
<dbReference type="GO" id="GO:0001228">
    <property type="term" value="F:DNA-binding transcription activator activity, RNA polymerase II-specific"/>
    <property type="evidence" value="ECO:0007669"/>
    <property type="project" value="UniProtKB-ARBA"/>
</dbReference>
<keyword evidence="3 4" id="KW-0539">Nucleus</keyword>
<dbReference type="Pfam" id="PF00250">
    <property type="entry name" value="Forkhead"/>
    <property type="match status" value="1"/>
</dbReference>
<feature type="compositionally biased region" description="Polar residues" evidence="5">
    <location>
        <begin position="1037"/>
        <end position="1048"/>
    </location>
</feature>
<reference evidence="7 8" key="1">
    <citation type="journal article" date="2023" name="Elife">
        <title>Identification of key yeast species and microbe-microbe interactions impacting larval growth of Drosophila in the wild.</title>
        <authorList>
            <person name="Mure A."/>
            <person name="Sugiura Y."/>
            <person name="Maeda R."/>
            <person name="Honda K."/>
            <person name="Sakurai N."/>
            <person name="Takahashi Y."/>
            <person name="Watada M."/>
            <person name="Katoh T."/>
            <person name="Gotoh A."/>
            <person name="Gotoh Y."/>
            <person name="Taniguchi I."/>
            <person name="Nakamura K."/>
            <person name="Hayashi T."/>
            <person name="Katayama T."/>
            <person name="Uemura T."/>
            <person name="Hattori Y."/>
        </authorList>
    </citation>
    <scope>NUCLEOTIDE SEQUENCE [LARGE SCALE GENOMIC DNA]</scope>
    <source>
        <strain evidence="7 8">SB-73</strain>
    </source>
</reference>
<evidence type="ECO:0000256" key="4">
    <source>
        <dbReference type="PROSITE-ProRule" id="PRU00089"/>
    </source>
</evidence>
<keyword evidence="8" id="KW-1185">Reference proteome</keyword>
<organism evidence="7 8">
    <name type="scientific">Starmerella bacillaris</name>
    <name type="common">Yeast</name>
    <name type="synonym">Candida zemplinina</name>
    <dbReference type="NCBI Taxonomy" id="1247836"/>
    <lineage>
        <taxon>Eukaryota</taxon>
        <taxon>Fungi</taxon>
        <taxon>Dikarya</taxon>
        <taxon>Ascomycota</taxon>
        <taxon>Saccharomycotina</taxon>
        <taxon>Dipodascomycetes</taxon>
        <taxon>Dipodascales</taxon>
        <taxon>Trichomonascaceae</taxon>
        <taxon>Starmerella</taxon>
    </lineage>
</organism>
<sequence>MPPLNDRHINKHHEFLGAVHLPPDDQAIPDAHHSHVARRTTSYGRQPLQDSTNMLRTPQSIVRPSSSMSIKRETHQSLPAAKRPRSQPYVQTSRENSDSNQENNYNYNYNYNYERFRNYDYSLDQSTIAAAAAAAASAHPGNGNIPLGTSIQENQPIQEHIDLSNSNRLGHLDQRPPLTTLNHNAMNRTNTIESLDLPRTSHHQGLPDSRIARQYNMFMKPLPSPQASPSYRTAMHLPSTPTRSDRHSSFQYQEHCNPSYSLNINSYPVAPAANGRFHDIIDNGQKPTYSYAMLIGMAILRSPQKRLTLSQIYDWIMNTFSFYKDTKPAWHNSIRHNLSLNKAFVKRVRPKEDPGKGNYWAIAEGQEYQFMNPKPAKKSEPKGNTGISMQMRSSHRLSTSAIDGNVNRVPCIPNVIPNMSNLPNSSVIPNAPSVPNVQGMSGMHAMPNMPGMPHVPNLSNMQGLPNIPRVSNVSNESSVSSMSNMPNLSNMPSMRNTNINPQVQGLPYSSNSHNIHQSPHNSISESHNQVLHVSPVMTNMSPHLSPHLSSNPVSPVQSVSMSPITHGKPIRSNDFHQLSPGKSPQSIGSTSRVKSPPHSSDYTTKHSGTMTSNSLEDAEFDHHDQEINSDGTEPDLMIESESINLSDMTLQHQGLSLKKPYEDASGFTKNIQYPAMHNMSARTMSLSHKSSNSEGSLFSPSRTQHTRHLSLNLDGQSRAGNHVAPQVIMNDRNIPYIDLQPPADTPLSGRHAQKRRTSNGSRRSSSPVIDPCDDNQGRRNSHFGRNLAADSSSTNNPEDRMLSDTYNEDRKASGGHSLTENASNTPRRTSLRSASSRDLKLQKTPDYRSTADGSKEGRSHQSYNSYSSNMVPHLEFDSIPSLSANRGSDDKSDNKTLSELRNSNVGATKQTKGQGDARNTAEVSSRGVALHSIERAASIDEVRKSVDDESKNDNCVTSKSGDRDSKTEASNSDDTTQEETSENDSEDSIEHISSIDVSDETRPRIEIEKDSDGKGELKAGKGATLDRIRSARPESDANGNPSNLNAANHLSASYGNVFEDSTRKFFMTPIRQPFDTPIKDLANVFSPYKQGPSSFGSPR</sequence>
<name>A0AAV5RJT1_STABA</name>
<feature type="region of interest" description="Disordered" evidence="5">
    <location>
        <begin position="944"/>
        <end position="1048"/>
    </location>
</feature>
<feature type="domain" description="Fork-head" evidence="6">
    <location>
        <begin position="286"/>
        <end position="380"/>
    </location>
</feature>
<dbReference type="EMBL" id="BTGC01000008">
    <property type="protein sequence ID" value="GMM51710.1"/>
    <property type="molecule type" value="Genomic_DNA"/>
</dbReference>
<feature type="region of interest" description="Disordered" evidence="5">
    <location>
        <begin position="687"/>
        <end position="707"/>
    </location>
</feature>
<comment type="caution">
    <text evidence="7">The sequence shown here is derived from an EMBL/GenBank/DDBJ whole genome shotgun (WGS) entry which is preliminary data.</text>
</comment>
<dbReference type="FunFam" id="1.10.10.10:FF:000260">
    <property type="entry name" value="Forkhead transcription factor (Sep1)"/>
    <property type="match status" value="1"/>
</dbReference>
<dbReference type="PANTHER" id="PTHR46617">
    <property type="entry name" value="FORKHEAD BOX PROTEIN G1"/>
    <property type="match status" value="1"/>
</dbReference>
<feature type="region of interest" description="Disordered" evidence="5">
    <location>
        <begin position="34"/>
        <end position="106"/>
    </location>
</feature>
<gene>
    <name evidence="7" type="ORF">DASB73_026730</name>
</gene>
<dbReference type="InterPro" id="IPR036388">
    <property type="entry name" value="WH-like_DNA-bd_sf"/>
</dbReference>
<dbReference type="InterPro" id="IPR001766">
    <property type="entry name" value="Fork_head_dom"/>
</dbReference>
<dbReference type="GO" id="GO:0005634">
    <property type="term" value="C:nucleus"/>
    <property type="evidence" value="ECO:0007669"/>
    <property type="project" value="UniProtKB-SubCell"/>
</dbReference>
<feature type="compositionally biased region" description="Basic and acidic residues" evidence="5">
    <location>
        <begin position="797"/>
        <end position="812"/>
    </location>
</feature>
<dbReference type="SMART" id="SM00339">
    <property type="entry name" value="FH"/>
    <property type="match status" value="1"/>
</dbReference>
<feature type="DNA-binding region" description="Fork-head" evidence="4">
    <location>
        <begin position="286"/>
        <end position="380"/>
    </location>
</feature>
<dbReference type="PANTHER" id="PTHR46617:SF3">
    <property type="entry name" value="FORKHEAD BOX PROTEIN G1"/>
    <property type="match status" value="1"/>
</dbReference>
<feature type="compositionally biased region" description="Polar residues" evidence="5">
    <location>
        <begin position="899"/>
        <end position="913"/>
    </location>
</feature>
<dbReference type="SUPFAM" id="SSF46785">
    <property type="entry name" value="Winged helix' DNA-binding domain"/>
    <property type="match status" value="1"/>
</dbReference>
<keyword evidence="2 4" id="KW-0238">DNA-binding</keyword>
<evidence type="ECO:0000313" key="7">
    <source>
        <dbReference type="EMBL" id="GMM51710.1"/>
    </source>
</evidence>
<feature type="compositionally biased region" description="Polar residues" evidence="5">
    <location>
        <begin position="687"/>
        <end position="703"/>
    </location>
</feature>
<dbReference type="Proteomes" id="UP001362899">
    <property type="component" value="Unassembled WGS sequence"/>
</dbReference>
<dbReference type="Gene3D" id="1.10.10.10">
    <property type="entry name" value="Winged helix-like DNA-binding domain superfamily/Winged helix DNA-binding domain"/>
    <property type="match status" value="1"/>
</dbReference>
<feature type="compositionally biased region" description="Basic and acidic residues" evidence="5">
    <location>
        <begin position="887"/>
        <end position="898"/>
    </location>
</feature>
<dbReference type="PRINTS" id="PR00053">
    <property type="entry name" value="FORKHEAD"/>
</dbReference>
<dbReference type="CDD" id="cd00059">
    <property type="entry name" value="FH_FOX"/>
    <property type="match status" value="1"/>
</dbReference>
<feature type="compositionally biased region" description="Acidic residues" evidence="5">
    <location>
        <begin position="975"/>
        <end position="987"/>
    </location>
</feature>
<feature type="compositionally biased region" description="Basic and acidic residues" evidence="5">
    <location>
        <begin position="835"/>
        <end position="846"/>
    </location>
</feature>
<dbReference type="InterPro" id="IPR018122">
    <property type="entry name" value="TF_fork_head_CS_1"/>
</dbReference>
<accession>A0AAV5RJT1</accession>